<feature type="region of interest" description="Disordered" evidence="1">
    <location>
        <begin position="947"/>
        <end position="972"/>
    </location>
</feature>
<feature type="compositionally biased region" description="Basic and acidic residues" evidence="1">
    <location>
        <begin position="153"/>
        <end position="176"/>
    </location>
</feature>
<accession>A0A7R8WF39</accession>
<evidence type="ECO:0000313" key="2">
    <source>
        <dbReference type="EMBL" id="CAD7227630.1"/>
    </source>
</evidence>
<reference evidence="2" key="1">
    <citation type="submission" date="2020-11" db="EMBL/GenBank/DDBJ databases">
        <authorList>
            <person name="Tran Van P."/>
        </authorList>
    </citation>
    <scope>NUCLEOTIDE SEQUENCE</scope>
</reference>
<feature type="region of interest" description="Disordered" evidence="1">
    <location>
        <begin position="438"/>
        <end position="479"/>
    </location>
</feature>
<evidence type="ECO:0000256" key="1">
    <source>
        <dbReference type="SAM" id="MobiDB-lite"/>
    </source>
</evidence>
<sequence>MLKTQVWLEVEALFNKGSHLDSIPEDKPFSVSVYFPNGKSAEEVDSLRAALDFHYLQKMYKSSKGSDSRRPLENRYSTDIFRRRSDTYEPLGNKEPGYYHSKETYRPGDRYTSSSINHYQPSSVDRYKPFPSTDLYKPSVGRYEPSVDPYKPPIDRYRPTPSVDRYHRPMSDHYRPIYDQYPSNSYRDDRYDRYQHHRDDDFRLNDRYRPLKTDRRFGYPSEPDRPYDRPIYDRPSHSNSLRPYPIDPPPKLWREERLPPPGGSSRDPSMFLNRDKFKEVNGRFIAIDALPADEAKDFGIIMEKSPSFERPNYREESLGPHRHQTFSHNGLHSRPHSRPTEDPYNTPLNDPYNNPQPDPFRPKPTNGHHQPQDGSIGYTYLQPATTPSTPAPTAASSPSGGPSSTETLPLNDDAVRKLEALIKKSEQLLGDNRQRNDRIYDDFNFPRTSIKPIEPRQSRRDPDSLGNPSLQPNGQGQIQQQWNPTFQSYFDVDPEMLNKAKKDNLQTGGQEIQKNENYFGSSGTIPTVTLSPKASPLTSGEATYTVTKGTHSASASKQSASDRISHMPLLESRQAFPVRPSSAADIHNKETREVSATPNEREERLTQHHAFSSPIGQGVHRVDAFKFERPDLSVTNRSETQRQVSSRGNFERSLKDAIQKSPQILITQKEEVVKHHDREKGIIYERIEKVSNTSHPLSAAILSMLEGHPNLPSTFHGHFLPQTTPMPPTAEAPGPPIVLTNQQAGQFHSPQHQTPFYPNPQGNQPATLAPLSPFNPDTSVQILPDLLYPNSLQTSQQSPTVDGFNHMPPHNPQVPSTLTPLQYPHQPSSNQQEASLQYHPLQELNKGHLYASQYSNAQFQPLLYSNEQLSAAQYPNAQPPTTQYSNEQFPAKQYPNEQLQPVQYATQHANAQPTLQYPNEHFQSAQYHKAQHSNEQIRPVQYATQYPNAQPTSQYPNEQFPSAPYPDAQHSNEQLQPVPYASQYPNAQLPTTPNAQFPAVPYPNPQVPSTEYPSPDIYAAQYPQQFAVPQESTSSREIRFLDVAQPRRPVQRSSSIVHFPGNDAEATPTKAPHMEAVSGAVVVRRRKGGTVHFGNKDSEKAGEFSRGDLHVHWTTITTTPAPLSTTLMSTLSLKRTTETPALSLKTETPFSRLQVVGHKPSKTTAPESYVLVNKLKDSPIGIHGSIHNLNRIPKTLRTSTTLDPNPMTFLVSAGYTAAEPQTENLDAELQWKLPVA</sequence>
<dbReference type="EMBL" id="OB661203">
    <property type="protein sequence ID" value="CAD7227630.1"/>
    <property type="molecule type" value="Genomic_DNA"/>
</dbReference>
<feature type="compositionally biased region" description="Polar residues" evidence="1">
    <location>
        <begin position="747"/>
        <end position="766"/>
    </location>
</feature>
<dbReference type="AlphaFoldDB" id="A0A7R8WF39"/>
<gene>
    <name evidence="2" type="ORF">CTOB1V02_LOCUS5531</name>
</gene>
<feature type="compositionally biased region" description="Polar residues" evidence="1">
    <location>
        <begin position="947"/>
        <end position="960"/>
    </location>
</feature>
<proteinExistence type="predicted"/>
<dbReference type="OrthoDB" id="9213397at2759"/>
<feature type="region of interest" description="Disordered" evidence="1">
    <location>
        <begin position="83"/>
        <end position="188"/>
    </location>
</feature>
<feature type="compositionally biased region" description="Basic and acidic residues" evidence="1">
    <location>
        <begin position="100"/>
        <end position="109"/>
    </location>
</feature>
<feature type="compositionally biased region" description="Basic and acidic residues" evidence="1">
    <location>
        <begin position="453"/>
        <end position="463"/>
    </location>
</feature>
<feature type="compositionally biased region" description="Low complexity" evidence="1">
    <location>
        <begin position="383"/>
        <end position="405"/>
    </location>
</feature>
<feature type="compositionally biased region" description="Polar residues" evidence="1">
    <location>
        <begin position="791"/>
        <end position="800"/>
    </location>
</feature>
<feature type="region of interest" description="Disordered" evidence="1">
    <location>
        <begin position="791"/>
        <end position="835"/>
    </location>
</feature>
<name>A0A7R8WF39_9CRUS</name>
<feature type="compositionally biased region" description="Polar residues" evidence="1">
    <location>
        <begin position="813"/>
        <end position="835"/>
    </location>
</feature>
<protein>
    <submittedName>
        <fullName evidence="2">Uncharacterized protein</fullName>
    </submittedName>
</protein>
<organism evidence="2">
    <name type="scientific">Cyprideis torosa</name>
    <dbReference type="NCBI Taxonomy" id="163714"/>
    <lineage>
        <taxon>Eukaryota</taxon>
        <taxon>Metazoa</taxon>
        <taxon>Ecdysozoa</taxon>
        <taxon>Arthropoda</taxon>
        <taxon>Crustacea</taxon>
        <taxon>Oligostraca</taxon>
        <taxon>Ostracoda</taxon>
        <taxon>Podocopa</taxon>
        <taxon>Podocopida</taxon>
        <taxon>Cytherocopina</taxon>
        <taxon>Cytheroidea</taxon>
        <taxon>Cytherideidae</taxon>
        <taxon>Cyprideis</taxon>
    </lineage>
</organism>
<feature type="region of interest" description="Disordered" evidence="1">
    <location>
        <begin position="213"/>
        <end position="271"/>
    </location>
</feature>
<feature type="compositionally biased region" description="Basic residues" evidence="1">
    <location>
        <begin position="320"/>
        <end position="337"/>
    </location>
</feature>
<feature type="compositionally biased region" description="Basic and acidic residues" evidence="1">
    <location>
        <begin position="213"/>
        <end position="236"/>
    </location>
</feature>
<feature type="region of interest" description="Disordered" evidence="1">
    <location>
        <begin position="747"/>
        <end position="769"/>
    </location>
</feature>
<feature type="compositionally biased region" description="Polar residues" evidence="1">
    <location>
        <begin position="111"/>
        <end position="123"/>
    </location>
</feature>
<feature type="region of interest" description="Disordered" evidence="1">
    <location>
        <begin position="310"/>
        <end position="409"/>
    </location>
</feature>